<protein>
    <recommendedName>
        <fullName evidence="3">Pyrophosphatase</fullName>
    </recommendedName>
</protein>
<keyword evidence="2" id="KW-1185">Reference proteome</keyword>
<organism evidence="1 2">
    <name type="scientific">Paenibacillus sabinae T27</name>
    <dbReference type="NCBI Taxonomy" id="1268072"/>
    <lineage>
        <taxon>Bacteria</taxon>
        <taxon>Bacillati</taxon>
        <taxon>Bacillota</taxon>
        <taxon>Bacilli</taxon>
        <taxon>Bacillales</taxon>
        <taxon>Paenibacillaceae</taxon>
        <taxon>Paenibacillus</taxon>
    </lineage>
</organism>
<dbReference type="KEGG" id="psab:PSAB_10620"/>
<proteinExistence type="predicted"/>
<dbReference type="EMBL" id="CP004078">
    <property type="protein sequence ID" value="AHV97054.1"/>
    <property type="molecule type" value="Genomic_DNA"/>
</dbReference>
<dbReference type="HOGENOM" id="CLU_162708_0_0_9"/>
<accession>X4ZZH4</accession>
<gene>
    <name evidence="1" type="ORF">PSAB_10620</name>
</gene>
<sequence length="98" mass="11693">MKFNDVVERVEKVSSQYCRKFNIERDNDWFLLKIQEELGELVQCYLESAGKARSRGRSLEELKENFQNELVDLLCLTMAMARFNDLELEEAIQEKWLK</sequence>
<dbReference type="eggNOG" id="COG1694">
    <property type="taxonomic scope" value="Bacteria"/>
</dbReference>
<evidence type="ECO:0000313" key="1">
    <source>
        <dbReference type="EMBL" id="AHV97054.1"/>
    </source>
</evidence>
<evidence type="ECO:0008006" key="3">
    <source>
        <dbReference type="Google" id="ProtNLM"/>
    </source>
</evidence>
<dbReference type="AlphaFoldDB" id="X4ZZH4"/>
<dbReference type="Gene3D" id="1.10.287.1080">
    <property type="entry name" value="MazG-like"/>
    <property type="match status" value="1"/>
</dbReference>
<evidence type="ECO:0000313" key="2">
    <source>
        <dbReference type="Proteomes" id="UP000019772"/>
    </source>
</evidence>
<dbReference type="RefSeq" id="WP_025334591.1">
    <property type="nucleotide sequence ID" value="NZ_CP004078.1"/>
</dbReference>
<dbReference type="SUPFAM" id="SSF101386">
    <property type="entry name" value="all-alpha NTP pyrophosphatases"/>
    <property type="match status" value="1"/>
</dbReference>
<dbReference type="Proteomes" id="UP000019772">
    <property type="component" value="Chromosome"/>
</dbReference>
<dbReference type="PATRIC" id="fig|1268072.3.peg.2215"/>
<dbReference type="STRING" id="1268072.PSAB_10620"/>
<name>X4ZZH4_9BACL</name>
<reference evidence="1 2" key="1">
    <citation type="journal article" date="2014" name="PLoS Genet.">
        <title>Comparative Genomic Analysis of N2-Fixing and Non-N2-Fixing Paenibacillus spp.: Organization, Evolution and Expression of the Nitrogen Fixation Genes.</title>
        <authorList>
            <person name="Xie J.B."/>
            <person name="Du Z."/>
            <person name="Bai L."/>
            <person name="Tian C."/>
            <person name="Zhang Y."/>
            <person name="Xie J.Y."/>
            <person name="Wang T."/>
            <person name="Liu X."/>
            <person name="Chen X."/>
            <person name="Cheng Q."/>
            <person name="Chen S."/>
            <person name="Li J."/>
        </authorList>
    </citation>
    <scope>NUCLEOTIDE SEQUENCE [LARGE SCALE GENOMIC DNA]</scope>
    <source>
        <strain evidence="1 2">T27</strain>
    </source>
</reference>